<keyword evidence="1" id="KW-0547">Nucleotide-binding</keyword>
<dbReference type="PANTHER" id="PTHR13748">
    <property type="entry name" value="COBW-RELATED"/>
    <property type="match status" value="1"/>
</dbReference>
<organism evidence="9 10">
    <name type="scientific">Paenibacillus psychroresistens</name>
    <dbReference type="NCBI Taxonomy" id="1778678"/>
    <lineage>
        <taxon>Bacteria</taxon>
        <taxon>Bacillati</taxon>
        <taxon>Bacillota</taxon>
        <taxon>Bacilli</taxon>
        <taxon>Bacillales</taxon>
        <taxon>Paenibacillaceae</taxon>
        <taxon>Paenibacillus</taxon>
    </lineage>
</organism>
<evidence type="ECO:0000259" key="7">
    <source>
        <dbReference type="Pfam" id="PF02492"/>
    </source>
</evidence>
<dbReference type="SUPFAM" id="SSF90002">
    <property type="entry name" value="Hypothetical protein YjiA, C-terminal domain"/>
    <property type="match status" value="1"/>
</dbReference>
<name>A0A6B8RKX4_9BACL</name>
<proteinExistence type="inferred from homology"/>
<dbReference type="Proteomes" id="UP000426246">
    <property type="component" value="Chromosome"/>
</dbReference>
<dbReference type="Pfam" id="PF02492">
    <property type="entry name" value="cobW"/>
    <property type="match status" value="1"/>
</dbReference>
<comment type="similarity">
    <text evidence="4">Belongs to the SIMIBI class G3E GTPase family. ZNG1 subfamily.</text>
</comment>
<dbReference type="GO" id="GO:0000166">
    <property type="term" value="F:nucleotide binding"/>
    <property type="evidence" value="ECO:0007669"/>
    <property type="project" value="UniProtKB-KW"/>
</dbReference>
<dbReference type="InterPro" id="IPR003495">
    <property type="entry name" value="CobW/HypB/UreG_nucleotide-bd"/>
</dbReference>
<feature type="region of interest" description="Disordered" evidence="6">
    <location>
        <begin position="213"/>
        <end position="235"/>
    </location>
</feature>
<evidence type="ECO:0000313" key="9">
    <source>
        <dbReference type="EMBL" id="QGQ96404.1"/>
    </source>
</evidence>
<evidence type="ECO:0000313" key="10">
    <source>
        <dbReference type="Proteomes" id="UP000426246"/>
    </source>
</evidence>
<dbReference type="Gene3D" id="3.30.1220.10">
    <property type="entry name" value="CobW-like, C-terminal domain"/>
    <property type="match status" value="1"/>
</dbReference>
<evidence type="ECO:0000259" key="8">
    <source>
        <dbReference type="Pfam" id="PF07683"/>
    </source>
</evidence>
<dbReference type="GO" id="GO:0016787">
    <property type="term" value="F:hydrolase activity"/>
    <property type="evidence" value="ECO:0007669"/>
    <property type="project" value="UniProtKB-KW"/>
</dbReference>
<evidence type="ECO:0000256" key="3">
    <source>
        <dbReference type="ARBA" id="ARBA00023186"/>
    </source>
</evidence>
<evidence type="ECO:0000256" key="2">
    <source>
        <dbReference type="ARBA" id="ARBA00022801"/>
    </source>
</evidence>
<keyword evidence="2" id="KW-0378">Hydrolase</keyword>
<dbReference type="SUPFAM" id="SSF52540">
    <property type="entry name" value="P-loop containing nucleoside triphosphate hydrolases"/>
    <property type="match status" value="1"/>
</dbReference>
<dbReference type="Pfam" id="PF07683">
    <property type="entry name" value="CobW_C"/>
    <property type="match status" value="1"/>
</dbReference>
<feature type="compositionally biased region" description="Basic and acidic residues" evidence="6">
    <location>
        <begin position="213"/>
        <end position="231"/>
    </location>
</feature>
<dbReference type="PANTHER" id="PTHR13748:SF62">
    <property type="entry name" value="COBW DOMAIN-CONTAINING PROTEIN"/>
    <property type="match status" value="1"/>
</dbReference>
<dbReference type="KEGG" id="ppsc:EHS13_16695"/>
<accession>A0A6B8RKX4</accession>
<dbReference type="InterPro" id="IPR027417">
    <property type="entry name" value="P-loop_NTPase"/>
</dbReference>
<comment type="catalytic activity">
    <reaction evidence="5">
        <text>GTP + H2O = GDP + phosphate + H(+)</text>
        <dbReference type="Rhea" id="RHEA:19669"/>
        <dbReference type="ChEBI" id="CHEBI:15377"/>
        <dbReference type="ChEBI" id="CHEBI:15378"/>
        <dbReference type="ChEBI" id="CHEBI:37565"/>
        <dbReference type="ChEBI" id="CHEBI:43474"/>
        <dbReference type="ChEBI" id="CHEBI:58189"/>
    </reaction>
    <physiologicalReaction direction="left-to-right" evidence="5">
        <dbReference type="Rhea" id="RHEA:19670"/>
    </physiologicalReaction>
</comment>
<keyword evidence="10" id="KW-1185">Reference proteome</keyword>
<evidence type="ECO:0000256" key="6">
    <source>
        <dbReference type="SAM" id="MobiDB-lite"/>
    </source>
</evidence>
<keyword evidence="3" id="KW-0143">Chaperone</keyword>
<dbReference type="InterPro" id="IPR011629">
    <property type="entry name" value="CobW-like_C"/>
</dbReference>
<feature type="domain" description="CobW/HypB/UreG nucleotide-binding" evidence="7">
    <location>
        <begin position="6"/>
        <end position="181"/>
    </location>
</feature>
<dbReference type="OrthoDB" id="9808822at2"/>
<dbReference type="AlphaFoldDB" id="A0A6B8RKX4"/>
<dbReference type="EMBL" id="CP034235">
    <property type="protein sequence ID" value="QGQ96404.1"/>
    <property type="molecule type" value="Genomic_DNA"/>
</dbReference>
<dbReference type="GO" id="GO:0005737">
    <property type="term" value="C:cytoplasm"/>
    <property type="evidence" value="ECO:0007669"/>
    <property type="project" value="TreeGrafter"/>
</dbReference>
<protein>
    <submittedName>
        <fullName evidence="9">GTP-binding protein</fullName>
    </submittedName>
</protein>
<gene>
    <name evidence="9" type="ORF">EHS13_16695</name>
</gene>
<dbReference type="RefSeq" id="WP_155701441.1">
    <property type="nucleotide sequence ID" value="NZ_CP034235.1"/>
</dbReference>
<feature type="domain" description="CobW C-terminal" evidence="8">
    <location>
        <begin position="247"/>
        <end position="326"/>
    </location>
</feature>
<dbReference type="InterPro" id="IPR051316">
    <property type="entry name" value="Zinc-reg_GTPase_activator"/>
</dbReference>
<sequence length="327" mass="37435">MELIIPIHIISGFLGSGKTTLLKKALDYYKESGKKPAVIMNEIGDVNLDGLILGETVPMEEMLSGCICCTIRGDLGMTIQGLYQDHQPDVIFIESTGVANPMEIMDGVTEASLLMKIALKSIITLVDARHLLELSQKKSGKTFRLMRDQIRCANAIILNKMDQVSSGELQGLESIIREWNVFAAIYPTVYSEIDIQLFDELDDITWDRKQDQLHETEHEPHNHEHMHDHNDKKHHHSHDHVMVYTHYFERAIQSEAFDQLIKELPKEVYRAKGIMEFKDKESRFLFQYAYRQTELIKITPQGKVPNVAVFIGENFSKEAIKLALDKL</sequence>
<evidence type="ECO:0000256" key="1">
    <source>
        <dbReference type="ARBA" id="ARBA00022741"/>
    </source>
</evidence>
<evidence type="ECO:0000256" key="5">
    <source>
        <dbReference type="ARBA" id="ARBA00049117"/>
    </source>
</evidence>
<reference evidence="10" key="1">
    <citation type="submission" date="2018-11" db="EMBL/GenBank/DDBJ databases">
        <title>Complete genome sequence of Paenibacillus sp. ML311-T8.</title>
        <authorList>
            <person name="Nam Y.-D."/>
            <person name="Kang J."/>
            <person name="Chung W.-H."/>
            <person name="Park Y.S."/>
        </authorList>
    </citation>
    <scope>NUCLEOTIDE SEQUENCE [LARGE SCALE GENOMIC DNA]</scope>
    <source>
        <strain evidence="10">ML311-T8</strain>
    </source>
</reference>
<evidence type="ECO:0000256" key="4">
    <source>
        <dbReference type="ARBA" id="ARBA00034320"/>
    </source>
</evidence>
<dbReference type="Gene3D" id="3.40.50.300">
    <property type="entry name" value="P-loop containing nucleotide triphosphate hydrolases"/>
    <property type="match status" value="1"/>
</dbReference>
<dbReference type="InterPro" id="IPR036627">
    <property type="entry name" value="CobW-likC_sf"/>
</dbReference>
<dbReference type="CDD" id="cd03112">
    <property type="entry name" value="CobW-like"/>
    <property type="match status" value="1"/>
</dbReference>